<dbReference type="RefSeq" id="WP_237183626.1">
    <property type="nucleotide sequence ID" value="NZ_KX009063.1"/>
</dbReference>
<dbReference type="AlphaFoldDB" id="A0A2P0QFM5"/>
<evidence type="ECO:0000313" key="1">
    <source>
        <dbReference type="EMBL" id="ARO45194.1"/>
    </source>
</evidence>
<accession>A0A2P0QFM5</accession>
<keyword evidence="1" id="KW-0614">Plasmid</keyword>
<proteinExistence type="predicted"/>
<organism evidence="1">
    <name type="scientific">Pseudomonas syringae pv. actinidiae</name>
    <dbReference type="NCBI Taxonomy" id="103796"/>
    <lineage>
        <taxon>Bacteria</taxon>
        <taxon>Pseudomonadati</taxon>
        <taxon>Pseudomonadota</taxon>
        <taxon>Gammaproteobacteria</taxon>
        <taxon>Pseudomonadales</taxon>
        <taxon>Pseudomonadaceae</taxon>
        <taxon>Pseudomonas</taxon>
        <taxon>Pseudomonas syringae</taxon>
    </lineage>
</organism>
<protein>
    <submittedName>
        <fullName evidence="1">Uncharacterized protein</fullName>
    </submittedName>
</protein>
<sequence length="76" mass="8460">MIRFDDCMKILCMLGRHSFQIAHDHPDGKMGYCIFECVRCSEAIVSDPDLGGSFPILNTQAAIERDAAKAVLRDQS</sequence>
<dbReference type="EMBL" id="KX009063">
    <property type="protein sequence ID" value="ARO45194.1"/>
    <property type="molecule type" value="Genomic_DNA"/>
</dbReference>
<reference evidence="1" key="1">
    <citation type="submission" date="2016-03" db="EMBL/GenBank/DDBJ databases">
        <title>The evolution of Pseudomonas syringae pv. actinidiae in New Zealand.</title>
        <authorList>
            <person name="Taiaroa G."/>
            <person name="Poulter R.T.M."/>
            <person name="Lamont I."/>
            <person name="Stockwell P."/>
            <person name="Butler M.I."/>
        </authorList>
    </citation>
    <scope>NUCLEOTIDE SEQUENCE</scope>
    <source>
        <strain evidence="1">RT811</strain>
        <plasmid evidence="1">pPU_RT811</plasmid>
    </source>
</reference>
<geneLocation type="plasmid" evidence="1">
    <name>pPU_RT811</name>
</geneLocation>
<name>A0A2P0QFM5_PSESF</name>